<dbReference type="GO" id="GO:0070403">
    <property type="term" value="F:NAD+ binding"/>
    <property type="evidence" value="ECO:0007669"/>
    <property type="project" value="InterPro"/>
</dbReference>
<keyword evidence="3" id="KW-0560">Oxidoreductase</keyword>
<evidence type="ECO:0000256" key="4">
    <source>
        <dbReference type="PIRSR" id="PIRSR000105-1"/>
    </source>
</evidence>
<dbReference type="OrthoDB" id="9771883at2"/>
<dbReference type="InterPro" id="IPR008927">
    <property type="entry name" value="6-PGluconate_DH-like_C_sf"/>
</dbReference>
<proteinExistence type="inferred from homology"/>
<dbReference type="InterPro" id="IPR006108">
    <property type="entry name" value="3HC_DH_C"/>
</dbReference>
<feature type="domain" description="3-hydroxyacyl-CoA dehydrogenase C-terminal" evidence="6">
    <location>
        <begin position="229"/>
        <end position="324"/>
    </location>
</feature>
<feature type="domain" description="3-hydroxyacyl-CoA dehydrogenase NAD binding" evidence="7">
    <location>
        <begin position="89"/>
        <end position="225"/>
    </location>
</feature>
<accession>A0A5C8HMF4</accession>
<dbReference type="Gene3D" id="1.10.1040.10">
    <property type="entry name" value="N-(1-d-carboxylethyl)-l-norvaline Dehydrogenase, domain 2"/>
    <property type="match status" value="1"/>
</dbReference>
<dbReference type="Pfam" id="PF02737">
    <property type="entry name" value="3HCDH_N"/>
    <property type="match status" value="2"/>
</dbReference>
<evidence type="ECO:0000256" key="1">
    <source>
        <dbReference type="ARBA" id="ARBA00005086"/>
    </source>
</evidence>
<evidence type="ECO:0000256" key="5">
    <source>
        <dbReference type="SAM" id="MobiDB-lite"/>
    </source>
</evidence>
<dbReference type="PIRSF" id="PIRSF000105">
    <property type="entry name" value="HCDH"/>
    <property type="match status" value="1"/>
</dbReference>
<feature type="region of interest" description="Disordered" evidence="5">
    <location>
        <begin position="55"/>
        <end position="104"/>
    </location>
</feature>
<sequence length="327" mass="34098">MTVPSHVAVVGGGRMGAGIAHAFILAGSHVTVVEQNDAAALVAHERIATLLARTAERAAQQATEHAAEHAPQHHPRHDAAPHVPADGSVAAGFASNAADGSGTTTVATKAGEGFETSADMHALAGAQLVIEAVPESRALKAVALARVNEVVARTAVIATNTSSISIDDLAGAIDNPQRFVGMHFFNPVPSSSLVEIVRGAHTAPDVIARAQTWVDDLGKTAITVANAPGFASSRLGVALALEAMRMLDEGVASAADIDTAMQLGYRHPTGPLRTTDIVGLDVRLDIAEELHRAYGERFAPPEILRRLVAEGHLGRKTGRGFYEWSTE</sequence>
<feature type="compositionally biased region" description="Low complexity" evidence="5">
    <location>
        <begin position="55"/>
        <end position="64"/>
    </location>
</feature>
<comment type="caution">
    <text evidence="8">The sequence shown here is derived from an EMBL/GenBank/DDBJ whole genome shotgun (WGS) entry which is preliminary data.</text>
</comment>
<dbReference type="PANTHER" id="PTHR48075:SF5">
    <property type="entry name" value="3-HYDROXYBUTYRYL-COA DEHYDROGENASE"/>
    <property type="match status" value="1"/>
</dbReference>
<dbReference type="InterPro" id="IPR036291">
    <property type="entry name" value="NAD(P)-bd_dom_sf"/>
</dbReference>
<dbReference type="Proteomes" id="UP000321196">
    <property type="component" value="Unassembled WGS sequence"/>
</dbReference>
<keyword evidence="9" id="KW-1185">Reference proteome</keyword>
<evidence type="ECO:0000313" key="9">
    <source>
        <dbReference type="Proteomes" id="UP000321196"/>
    </source>
</evidence>
<evidence type="ECO:0000259" key="7">
    <source>
        <dbReference type="Pfam" id="PF02737"/>
    </source>
</evidence>
<feature type="site" description="Important for catalytic activity" evidence="4">
    <location>
        <position position="183"/>
    </location>
</feature>
<evidence type="ECO:0000256" key="2">
    <source>
        <dbReference type="ARBA" id="ARBA00009463"/>
    </source>
</evidence>
<dbReference type="PANTHER" id="PTHR48075">
    <property type="entry name" value="3-HYDROXYACYL-COA DEHYDROGENASE FAMILY PROTEIN"/>
    <property type="match status" value="1"/>
</dbReference>
<comment type="pathway">
    <text evidence="1">Lipid metabolism; butanoate metabolism.</text>
</comment>
<dbReference type="SUPFAM" id="SSF51735">
    <property type="entry name" value="NAD(P)-binding Rossmann-fold domains"/>
    <property type="match status" value="1"/>
</dbReference>
<dbReference type="InterPro" id="IPR006176">
    <property type="entry name" value="3-OHacyl-CoA_DH_NAD-bd"/>
</dbReference>
<dbReference type="AlphaFoldDB" id="A0A5C8HMF4"/>
<comment type="similarity">
    <text evidence="2">Belongs to the 3-hydroxyacyl-CoA dehydrogenase family.</text>
</comment>
<dbReference type="InterPro" id="IPR013328">
    <property type="entry name" value="6PGD_dom2"/>
</dbReference>
<dbReference type="GO" id="GO:0016616">
    <property type="term" value="F:oxidoreductase activity, acting on the CH-OH group of donors, NAD or NADP as acceptor"/>
    <property type="evidence" value="ECO:0007669"/>
    <property type="project" value="InterPro"/>
</dbReference>
<organism evidence="8 9">
    <name type="scientific">Microbacterium mitrae</name>
    <dbReference type="NCBI Taxonomy" id="664640"/>
    <lineage>
        <taxon>Bacteria</taxon>
        <taxon>Bacillati</taxon>
        <taxon>Actinomycetota</taxon>
        <taxon>Actinomycetes</taxon>
        <taxon>Micrococcales</taxon>
        <taxon>Microbacteriaceae</taxon>
        <taxon>Microbacterium</taxon>
    </lineage>
</organism>
<gene>
    <name evidence="8" type="ORF">FVP60_10785</name>
</gene>
<dbReference type="InterPro" id="IPR022694">
    <property type="entry name" value="3-OHacyl-CoA_DH"/>
</dbReference>
<name>A0A5C8HMF4_9MICO</name>
<dbReference type="Gene3D" id="3.40.50.720">
    <property type="entry name" value="NAD(P)-binding Rossmann-like Domain"/>
    <property type="match status" value="2"/>
</dbReference>
<evidence type="ECO:0000256" key="3">
    <source>
        <dbReference type="ARBA" id="ARBA00023002"/>
    </source>
</evidence>
<dbReference type="Pfam" id="PF00725">
    <property type="entry name" value="3HCDH"/>
    <property type="match status" value="1"/>
</dbReference>
<protein>
    <submittedName>
        <fullName evidence="8">3-hydroxyacyl-CoA dehydrogenase family protein</fullName>
    </submittedName>
</protein>
<feature type="domain" description="3-hydroxyacyl-CoA dehydrogenase NAD binding" evidence="7">
    <location>
        <begin position="6"/>
        <end position="65"/>
    </location>
</feature>
<dbReference type="GO" id="GO:0006631">
    <property type="term" value="P:fatty acid metabolic process"/>
    <property type="evidence" value="ECO:0007669"/>
    <property type="project" value="InterPro"/>
</dbReference>
<dbReference type="EMBL" id="VRSW01000004">
    <property type="protein sequence ID" value="TXK03369.1"/>
    <property type="molecule type" value="Genomic_DNA"/>
</dbReference>
<reference evidence="8 9" key="1">
    <citation type="submission" date="2019-08" db="EMBL/GenBank/DDBJ databases">
        <authorList>
            <person name="Dong K."/>
        </authorList>
    </citation>
    <scope>NUCLEOTIDE SEQUENCE [LARGE SCALE GENOMIC DNA]</scope>
    <source>
        <strain evidence="8 9">M4-8</strain>
    </source>
</reference>
<evidence type="ECO:0000313" key="8">
    <source>
        <dbReference type="EMBL" id="TXK03369.1"/>
    </source>
</evidence>
<dbReference type="SUPFAM" id="SSF48179">
    <property type="entry name" value="6-phosphogluconate dehydrogenase C-terminal domain-like"/>
    <property type="match status" value="1"/>
</dbReference>
<evidence type="ECO:0000259" key="6">
    <source>
        <dbReference type="Pfam" id="PF00725"/>
    </source>
</evidence>
<dbReference type="RefSeq" id="WP_147826300.1">
    <property type="nucleotide sequence ID" value="NZ_BAAARG010000001.1"/>
</dbReference>